<evidence type="ECO:0000313" key="14">
    <source>
        <dbReference type="Proteomes" id="UP001438707"/>
    </source>
</evidence>
<dbReference type="PANTHER" id="PTHR15362:SF7">
    <property type="entry name" value="PHOSPHATIDYLSERINE SYNTHASE 2"/>
    <property type="match status" value="1"/>
</dbReference>
<dbReference type="InterPro" id="IPR004277">
    <property type="entry name" value="PSS"/>
</dbReference>
<dbReference type="GO" id="GO:0106245">
    <property type="term" value="F:L-serine-phosphatidylethanolamine phosphatidyltransferase activity"/>
    <property type="evidence" value="ECO:0007669"/>
    <property type="project" value="InterPro"/>
</dbReference>
<feature type="transmembrane region" description="Helical" evidence="12">
    <location>
        <begin position="292"/>
        <end position="312"/>
    </location>
</feature>
<keyword evidence="5 12" id="KW-0812">Transmembrane</keyword>
<proteinExistence type="inferred from homology"/>
<evidence type="ECO:0000256" key="10">
    <source>
        <dbReference type="ARBA" id="ARBA00023209"/>
    </source>
</evidence>
<keyword evidence="11 12" id="KW-1208">Phospholipid metabolism</keyword>
<name>A0AAW1RWH4_9CHLO</name>
<feature type="transmembrane region" description="Helical" evidence="12">
    <location>
        <begin position="221"/>
        <end position="243"/>
    </location>
</feature>
<evidence type="ECO:0000256" key="2">
    <source>
        <dbReference type="ARBA" id="ARBA00005189"/>
    </source>
</evidence>
<gene>
    <name evidence="13" type="ORF">WJX74_009246</name>
</gene>
<accession>A0AAW1RWH4</accession>
<keyword evidence="6 12" id="KW-0256">Endoplasmic reticulum</keyword>
<dbReference type="Pfam" id="PF03034">
    <property type="entry name" value="PSS"/>
    <property type="match status" value="1"/>
</dbReference>
<evidence type="ECO:0000256" key="6">
    <source>
        <dbReference type="ARBA" id="ARBA00022824"/>
    </source>
</evidence>
<comment type="pathway">
    <text evidence="2">Lipid metabolism.</text>
</comment>
<evidence type="ECO:0000256" key="5">
    <source>
        <dbReference type="ARBA" id="ARBA00022692"/>
    </source>
</evidence>
<dbReference type="Proteomes" id="UP001438707">
    <property type="component" value="Unassembled WGS sequence"/>
</dbReference>
<evidence type="ECO:0000256" key="1">
    <source>
        <dbReference type="ARBA" id="ARBA00004477"/>
    </source>
</evidence>
<keyword evidence="10 12" id="KW-0594">Phospholipid biosynthesis</keyword>
<evidence type="ECO:0000256" key="9">
    <source>
        <dbReference type="ARBA" id="ARBA00023136"/>
    </source>
</evidence>
<dbReference type="EC" id="2.7.8.8" evidence="12"/>
<comment type="pathway">
    <text evidence="12">Phospholipid metabolism; phosphatidylethanolamine biosynthesis; phosphatidylethanolamine from CDP-diacylglycerol: step 1/2.</text>
</comment>
<comment type="function">
    <text evidence="12">Catalyzes a base-exchange reaction in which the polar head group of phosphatidylethanolamine (PE) is replaced by L-serine.</text>
</comment>
<evidence type="ECO:0000256" key="3">
    <source>
        <dbReference type="ARBA" id="ARBA00022516"/>
    </source>
</evidence>
<evidence type="ECO:0000256" key="8">
    <source>
        <dbReference type="ARBA" id="ARBA00023098"/>
    </source>
</evidence>
<comment type="caution">
    <text evidence="13">The sequence shown here is derived from an EMBL/GenBank/DDBJ whole genome shotgun (WGS) entry which is preliminary data.</text>
</comment>
<keyword evidence="9 12" id="KW-0472">Membrane</keyword>
<keyword evidence="4 12" id="KW-0808">Transferase</keyword>
<sequence>MTSEHSNPRSIHPALTKIDPYTSFLYTPHTITCLVIGALVLVHQSRVFAPPDAPATAALAAETSYANVKHGLWAGTTVFLGYSVLQGPSTGMVRPHPAVWRLVHGVMVIYLLILIFMLFQDVGDARQLLKHVYSELGTELPERSYGSDCRLWIPGQGIHWQVIYDTVFDEFVVAHTLGWWGKALIIRDYTMLWTLSIGFEFMEMTFHHMLPNFNECWWDSWILDVAVCNLIGLLTGMATVRYFGSKRYNWRGISEQPTLLDKVKRGAGQFLPYSVDNLEWGAFSSPVRCLECLGMIAAFLLFEVNAFFLKYVLWIPPRNPLNTIRLSLLFLLALPAAREYYDFLERLRGGETYLKLGPFAWLGVALAITETLVSIKFGRGMFPEPWPRSTLIAWGTVAALFTLVMAIWSIRFYSRRPAKRKNV</sequence>
<feature type="transmembrane region" description="Helical" evidence="12">
    <location>
        <begin position="392"/>
        <end position="413"/>
    </location>
</feature>
<evidence type="ECO:0000256" key="11">
    <source>
        <dbReference type="ARBA" id="ARBA00023264"/>
    </source>
</evidence>
<feature type="transmembrane region" description="Helical" evidence="12">
    <location>
        <begin position="353"/>
        <end position="372"/>
    </location>
</feature>
<evidence type="ECO:0000313" key="13">
    <source>
        <dbReference type="EMBL" id="KAK9837995.1"/>
    </source>
</evidence>
<feature type="transmembrane region" description="Helical" evidence="12">
    <location>
        <begin position="189"/>
        <end position="209"/>
    </location>
</feature>
<dbReference type="PANTHER" id="PTHR15362">
    <property type="entry name" value="PHOSPHATIDYLINOSITOL SYNTHASE"/>
    <property type="match status" value="1"/>
</dbReference>
<protein>
    <recommendedName>
        <fullName evidence="12">CDP-diacylglycerol--serine O-phosphatidyltransferase</fullName>
        <ecNumber evidence="12">2.7.8.8</ecNumber>
    </recommendedName>
    <alternativeName>
        <fullName evidence="12">Phosphatidylserine synthase</fullName>
    </alternativeName>
</protein>
<reference evidence="13 14" key="1">
    <citation type="journal article" date="2024" name="Nat. Commun.">
        <title>Phylogenomics reveals the evolutionary origins of lichenization in chlorophyte algae.</title>
        <authorList>
            <person name="Puginier C."/>
            <person name="Libourel C."/>
            <person name="Otte J."/>
            <person name="Skaloud P."/>
            <person name="Haon M."/>
            <person name="Grisel S."/>
            <person name="Petersen M."/>
            <person name="Berrin J.G."/>
            <person name="Delaux P.M."/>
            <person name="Dal Grande F."/>
            <person name="Keller J."/>
        </authorList>
    </citation>
    <scope>NUCLEOTIDE SEQUENCE [LARGE SCALE GENOMIC DNA]</scope>
    <source>
        <strain evidence="13 14">SAG 2145</strain>
    </source>
</reference>
<dbReference type="AlphaFoldDB" id="A0AAW1RWH4"/>
<keyword evidence="3 12" id="KW-0444">Lipid biosynthesis</keyword>
<comment type="similarity">
    <text evidence="12">Belongs to the CDP-alcohol phosphatidyltransferase class-I family.</text>
</comment>
<evidence type="ECO:0000256" key="7">
    <source>
        <dbReference type="ARBA" id="ARBA00022989"/>
    </source>
</evidence>
<evidence type="ECO:0000256" key="4">
    <source>
        <dbReference type="ARBA" id="ARBA00022679"/>
    </source>
</evidence>
<organism evidence="13 14">
    <name type="scientific">Apatococcus lobatus</name>
    <dbReference type="NCBI Taxonomy" id="904363"/>
    <lineage>
        <taxon>Eukaryota</taxon>
        <taxon>Viridiplantae</taxon>
        <taxon>Chlorophyta</taxon>
        <taxon>core chlorophytes</taxon>
        <taxon>Trebouxiophyceae</taxon>
        <taxon>Chlorellales</taxon>
        <taxon>Chlorellaceae</taxon>
        <taxon>Apatococcus</taxon>
    </lineage>
</organism>
<feature type="transmembrane region" description="Helical" evidence="12">
    <location>
        <begin position="21"/>
        <end position="42"/>
    </location>
</feature>
<dbReference type="GO" id="GO:0003882">
    <property type="term" value="F:CDP-diacylglycerol-serine O-phosphatidyltransferase activity"/>
    <property type="evidence" value="ECO:0007669"/>
    <property type="project" value="UniProtKB-UniRule"/>
</dbReference>
<feature type="transmembrane region" description="Helical" evidence="12">
    <location>
        <begin position="324"/>
        <end position="341"/>
    </location>
</feature>
<dbReference type="GO" id="GO:0006659">
    <property type="term" value="P:phosphatidylserine biosynthetic process"/>
    <property type="evidence" value="ECO:0007669"/>
    <property type="project" value="UniProtKB-UniRule"/>
</dbReference>
<keyword evidence="7 12" id="KW-1133">Transmembrane helix</keyword>
<feature type="transmembrane region" description="Helical" evidence="12">
    <location>
        <begin position="98"/>
        <end position="119"/>
    </location>
</feature>
<dbReference type="EMBL" id="JALJOS010000006">
    <property type="protein sequence ID" value="KAK9837995.1"/>
    <property type="molecule type" value="Genomic_DNA"/>
</dbReference>
<keyword evidence="8 12" id="KW-0443">Lipid metabolism</keyword>
<comment type="subcellular location">
    <subcellularLocation>
        <location evidence="1 12">Endoplasmic reticulum membrane</location>
        <topology evidence="1 12">Multi-pass membrane protein</topology>
    </subcellularLocation>
</comment>
<comment type="catalytic activity">
    <reaction evidence="12">
        <text>a CDP-1,2-diacyl-sn-glycerol + L-serine = a 1,2-diacyl-sn-glycero-3-phospho-L-serine + CMP + H(+)</text>
        <dbReference type="Rhea" id="RHEA:16913"/>
        <dbReference type="ChEBI" id="CHEBI:15378"/>
        <dbReference type="ChEBI" id="CHEBI:33384"/>
        <dbReference type="ChEBI" id="CHEBI:57262"/>
        <dbReference type="ChEBI" id="CHEBI:58332"/>
        <dbReference type="ChEBI" id="CHEBI:60377"/>
        <dbReference type="EC" id="2.7.8.8"/>
    </reaction>
</comment>
<keyword evidence="14" id="KW-1185">Reference proteome</keyword>
<evidence type="ECO:0000256" key="12">
    <source>
        <dbReference type="RuleBase" id="RU368094"/>
    </source>
</evidence>
<dbReference type="GO" id="GO:0005789">
    <property type="term" value="C:endoplasmic reticulum membrane"/>
    <property type="evidence" value="ECO:0007669"/>
    <property type="project" value="UniProtKB-SubCell"/>
</dbReference>